<dbReference type="CDD" id="cd05403">
    <property type="entry name" value="NT_KNTase_like"/>
    <property type="match status" value="1"/>
</dbReference>
<feature type="domain" description="Polymerase nucleotidyl transferase" evidence="2">
    <location>
        <begin position="39"/>
        <end position="79"/>
    </location>
</feature>
<dbReference type="Gene3D" id="3.30.460.10">
    <property type="entry name" value="Beta Polymerase, domain 2"/>
    <property type="match status" value="1"/>
</dbReference>
<dbReference type="InterPro" id="IPR002934">
    <property type="entry name" value="Polymerase_NTP_transf_dom"/>
</dbReference>
<gene>
    <name evidence="3" type="ORF">QF030_001837</name>
</gene>
<proteinExistence type="predicted"/>
<dbReference type="EMBL" id="JAUSWV010000002">
    <property type="protein sequence ID" value="MDQ0579659.1"/>
    <property type="molecule type" value="Genomic_DNA"/>
</dbReference>
<comment type="caution">
    <text evidence="3">The sequence shown here is derived from an EMBL/GenBank/DDBJ whole genome shotgun (WGS) entry which is preliminary data.</text>
</comment>
<sequence length="153" mass="16351">MKLHGGRFADPAGVSPEHEAEMRRVVDRMTRWAGNRSDVVGLLLVGSCARGTAGPDSDVDLVVLSTAPARYAEDDGWAREPALGEVIRVRDRGTVTEWRYATASGLEVEVNVGPARWARTDPVDAGTRRVVTDGARPLYDPAGILGALIQACG</sequence>
<organism evidence="3 4">
    <name type="scientific">Streptomyces rishiriensis</name>
    <dbReference type="NCBI Taxonomy" id="68264"/>
    <lineage>
        <taxon>Bacteria</taxon>
        <taxon>Bacillati</taxon>
        <taxon>Actinomycetota</taxon>
        <taxon>Actinomycetes</taxon>
        <taxon>Kitasatosporales</taxon>
        <taxon>Streptomycetaceae</taxon>
        <taxon>Streptomyces</taxon>
    </lineage>
</organism>
<accession>A0ABU0NKK3</accession>
<name>A0ABU0NKK3_STRRH</name>
<protein>
    <submittedName>
        <fullName evidence="3">Nucleotidyltransferase</fullName>
    </submittedName>
</protein>
<feature type="region of interest" description="Disordered" evidence="1">
    <location>
        <begin position="1"/>
        <end position="20"/>
    </location>
</feature>
<dbReference type="InterPro" id="IPR043519">
    <property type="entry name" value="NT_sf"/>
</dbReference>
<evidence type="ECO:0000313" key="3">
    <source>
        <dbReference type="EMBL" id="MDQ0579659.1"/>
    </source>
</evidence>
<dbReference type="RefSeq" id="WP_307162134.1">
    <property type="nucleotide sequence ID" value="NZ_JAUSWV010000002.1"/>
</dbReference>
<dbReference type="SUPFAM" id="SSF81301">
    <property type="entry name" value="Nucleotidyltransferase"/>
    <property type="match status" value="1"/>
</dbReference>
<evidence type="ECO:0000256" key="1">
    <source>
        <dbReference type="SAM" id="MobiDB-lite"/>
    </source>
</evidence>
<dbReference type="Pfam" id="PF01909">
    <property type="entry name" value="NTP_transf_2"/>
    <property type="match status" value="1"/>
</dbReference>
<evidence type="ECO:0000259" key="2">
    <source>
        <dbReference type="Pfam" id="PF01909"/>
    </source>
</evidence>
<evidence type="ECO:0000313" key="4">
    <source>
        <dbReference type="Proteomes" id="UP001230654"/>
    </source>
</evidence>
<keyword evidence="4" id="KW-1185">Reference proteome</keyword>
<dbReference type="Proteomes" id="UP001230654">
    <property type="component" value="Unassembled WGS sequence"/>
</dbReference>
<reference evidence="3 4" key="1">
    <citation type="submission" date="2023-07" db="EMBL/GenBank/DDBJ databases">
        <title>Comparative genomics of wheat-associated soil bacteria to identify genetic determinants of phenazine resistance.</title>
        <authorList>
            <person name="Mouncey N."/>
        </authorList>
    </citation>
    <scope>NUCLEOTIDE SEQUENCE [LARGE SCALE GENOMIC DNA]</scope>
    <source>
        <strain evidence="3 4">B2I6</strain>
    </source>
</reference>